<gene>
    <name evidence="1" type="ORF">BDP81DRAFT_178142</name>
</gene>
<comment type="caution">
    <text evidence="1">The sequence shown here is derived from an EMBL/GenBank/DDBJ whole genome shotgun (WGS) entry which is preliminary data.</text>
</comment>
<dbReference type="GeneID" id="85467100"/>
<dbReference type="EMBL" id="JAHMHQ010000005">
    <property type="protein sequence ID" value="KAK1639489.1"/>
    <property type="molecule type" value="Genomic_DNA"/>
</dbReference>
<dbReference type="AlphaFoldDB" id="A0AAJ0EHY6"/>
<dbReference type="Proteomes" id="UP001243989">
    <property type="component" value="Unassembled WGS sequence"/>
</dbReference>
<keyword evidence="2" id="KW-1185">Reference proteome</keyword>
<protein>
    <submittedName>
        <fullName evidence="1">Uncharacterized protein</fullName>
    </submittedName>
</protein>
<reference evidence="1" key="1">
    <citation type="submission" date="2021-06" db="EMBL/GenBank/DDBJ databases">
        <title>Comparative genomics, transcriptomics and evolutionary studies reveal genomic signatures of adaptation to plant cell wall in hemibiotrophic fungi.</title>
        <authorList>
            <consortium name="DOE Joint Genome Institute"/>
            <person name="Baroncelli R."/>
            <person name="Diaz J.F."/>
            <person name="Benocci T."/>
            <person name="Peng M."/>
            <person name="Battaglia E."/>
            <person name="Haridas S."/>
            <person name="Andreopoulos W."/>
            <person name="Labutti K."/>
            <person name="Pangilinan J."/>
            <person name="Floch G.L."/>
            <person name="Makela M.R."/>
            <person name="Henrissat B."/>
            <person name="Grigoriev I.V."/>
            <person name="Crouch J.A."/>
            <person name="De Vries R.P."/>
            <person name="Sukno S.A."/>
            <person name="Thon M.R."/>
        </authorList>
    </citation>
    <scope>NUCLEOTIDE SEQUENCE</scope>
    <source>
        <strain evidence="1">CBS 102054</strain>
    </source>
</reference>
<proteinExistence type="predicted"/>
<name>A0AAJ0EHY6_9PEZI</name>
<evidence type="ECO:0000313" key="2">
    <source>
        <dbReference type="Proteomes" id="UP001243989"/>
    </source>
</evidence>
<evidence type="ECO:0000313" key="1">
    <source>
        <dbReference type="EMBL" id="KAK1639489.1"/>
    </source>
</evidence>
<dbReference type="RefSeq" id="XP_060448096.1">
    <property type="nucleotide sequence ID" value="XM_060582238.1"/>
</dbReference>
<accession>A0AAJ0EHY6</accession>
<sequence length="153" mass="17013">MQEIQTCHVCTQHSSNKLDALSGSRIEGTPILALSNYYRQQQTTCSPPPPALEPMNPSFTALVHARQRPLLPSDAVTRVRRPLVHSSIEIVTLEMLVAQPPNQTVTSVSGTGSCLERPRPFSSRTVLRARCLRLVSETFAQSQLFFKGLYFMS</sequence>
<organism evidence="1 2">
    <name type="scientific">Colletotrichum phormii</name>
    <dbReference type="NCBI Taxonomy" id="359342"/>
    <lineage>
        <taxon>Eukaryota</taxon>
        <taxon>Fungi</taxon>
        <taxon>Dikarya</taxon>
        <taxon>Ascomycota</taxon>
        <taxon>Pezizomycotina</taxon>
        <taxon>Sordariomycetes</taxon>
        <taxon>Hypocreomycetidae</taxon>
        <taxon>Glomerellales</taxon>
        <taxon>Glomerellaceae</taxon>
        <taxon>Colletotrichum</taxon>
        <taxon>Colletotrichum acutatum species complex</taxon>
    </lineage>
</organism>